<comment type="caution">
    <text evidence="2">The sequence shown here is derived from an EMBL/GenBank/DDBJ whole genome shotgun (WGS) entry which is preliminary data.</text>
</comment>
<feature type="compositionally biased region" description="Basic and acidic residues" evidence="1">
    <location>
        <begin position="1"/>
        <end position="18"/>
    </location>
</feature>
<dbReference type="Proteomes" id="UP000077202">
    <property type="component" value="Unassembled WGS sequence"/>
</dbReference>
<feature type="region of interest" description="Disordered" evidence="1">
    <location>
        <begin position="1"/>
        <end position="50"/>
    </location>
</feature>
<reference evidence="2" key="1">
    <citation type="submission" date="2016-03" db="EMBL/GenBank/DDBJ databases">
        <title>Mechanisms controlling the formation of the plant cell surface in tip-growing cells are functionally conserved among land plants.</title>
        <authorList>
            <person name="Honkanen S."/>
            <person name="Jones V.A."/>
            <person name="Morieri G."/>
            <person name="Champion C."/>
            <person name="Hetherington A.J."/>
            <person name="Kelly S."/>
            <person name="Saint-Marcoux D."/>
            <person name="Proust H."/>
            <person name="Prescott H."/>
            <person name="Dolan L."/>
        </authorList>
    </citation>
    <scope>NUCLEOTIDE SEQUENCE [LARGE SCALE GENOMIC DNA]</scope>
    <source>
        <tissue evidence="2">Whole gametophyte</tissue>
    </source>
</reference>
<dbReference type="EMBL" id="LVLJ01004010">
    <property type="protein sequence ID" value="OAE18801.1"/>
    <property type="molecule type" value="Genomic_DNA"/>
</dbReference>
<accession>A0A176VER2</accession>
<organism evidence="2 3">
    <name type="scientific">Marchantia polymorpha subsp. ruderalis</name>
    <dbReference type="NCBI Taxonomy" id="1480154"/>
    <lineage>
        <taxon>Eukaryota</taxon>
        <taxon>Viridiplantae</taxon>
        <taxon>Streptophyta</taxon>
        <taxon>Embryophyta</taxon>
        <taxon>Marchantiophyta</taxon>
        <taxon>Marchantiopsida</taxon>
        <taxon>Marchantiidae</taxon>
        <taxon>Marchantiales</taxon>
        <taxon>Marchantiaceae</taxon>
        <taxon>Marchantia</taxon>
    </lineage>
</organism>
<sequence length="156" mass="17685">MQIKREMAVEVAAKERRSQPTKAKYQALQRKLSEEVEKRRKGEQASDSLRDDVERAKCASVDLLKRFEACRTAYDAQSLKIKSHNGLQLREIEHREAKLIAGSGRRHRRLSKKLELYLIRSCDAVANLEVELVNVLKGLGLERKLEGAATVNFGGV</sequence>
<evidence type="ECO:0000313" key="3">
    <source>
        <dbReference type="Proteomes" id="UP000077202"/>
    </source>
</evidence>
<feature type="compositionally biased region" description="Basic and acidic residues" evidence="1">
    <location>
        <begin position="31"/>
        <end position="50"/>
    </location>
</feature>
<gene>
    <name evidence="2" type="ORF">AXG93_4095s1000</name>
</gene>
<evidence type="ECO:0000256" key="1">
    <source>
        <dbReference type="SAM" id="MobiDB-lite"/>
    </source>
</evidence>
<protein>
    <submittedName>
        <fullName evidence="2">Uncharacterized protein</fullName>
    </submittedName>
</protein>
<dbReference type="AlphaFoldDB" id="A0A176VER2"/>
<keyword evidence="3" id="KW-1185">Reference proteome</keyword>
<evidence type="ECO:0000313" key="2">
    <source>
        <dbReference type="EMBL" id="OAE18801.1"/>
    </source>
</evidence>
<name>A0A176VER2_MARPO</name>
<proteinExistence type="predicted"/>